<accession>A0ACC0LD67</accession>
<organism evidence="1 2">
    <name type="scientific">Rhododendron molle</name>
    <name type="common">Chinese azalea</name>
    <name type="synonym">Azalea mollis</name>
    <dbReference type="NCBI Taxonomy" id="49168"/>
    <lineage>
        <taxon>Eukaryota</taxon>
        <taxon>Viridiplantae</taxon>
        <taxon>Streptophyta</taxon>
        <taxon>Embryophyta</taxon>
        <taxon>Tracheophyta</taxon>
        <taxon>Spermatophyta</taxon>
        <taxon>Magnoliopsida</taxon>
        <taxon>eudicotyledons</taxon>
        <taxon>Gunneridae</taxon>
        <taxon>Pentapetalae</taxon>
        <taxon>asterids</taxon>
        <taxon>Ericales</taxon>
        <taxon>Ericaceae</taxon>
        <taxon>Ericoideae</taxon>
        <taxon>Rhodoreae</taxon>
        <taxon>Rhododendron</taxon>
    </lineage>
</organism>
<evidence type="ECO:0000313" key="1">
    <source>
        <dbReference type="EMBL" id="KAI8526675.1"/>
    </source>
</evidence>
<comment type="caution">
    <text evidence="1">The sequence shown here is derived from an EMBL/GenBank/DDBJ whole genome shotgun (WGS) entry which is preliminary data.</text>
</comment>
<protein>
    <submittedName>
        <fullName evidence="1">Uncharacterized protein</fullName>
    </submittedName>
</protein>
<sequence>MKKGRAFLKTIRRSFLSPQHRTPAPPLQMDASERYHYNPTLKWNPRVEEYFIKAYGADHFTRISKALTSPSCYSCIRVNTLQSTSDAIIEKLSSALTGIRQQSGTDGTNQSDTHAEYLIGPDHKESHIPPTSYDLKKAYLAVSGSAQNYHVSKCQLPGLDYVVFVKGSGPHTVNYGYAQDKPPKEVIVSRKCAEAVLRGAQVYVPGVLGCSAHVEKGDVVAVSVAVEQPGQDGGWVVGITRGTVLQGSHIGKTSSLICSGNRITISMNVFVVCSFNLDSWELRFHFTMLSVNKNGDPYFLERKGLYIGQGTTIMSRAGMFRVLKGTAVDVNDRVFKLPSFHDVLEGEIFLQNLPSIVTAHVLEPQQGEKILDMCAAPGGKTTAIAILMKDKGEVVAVDRSHNKVLDIQKLAAEMGLNCITTYKLDALKAVRQRSESNDMHTSSFVAQEGSDKDSTGNANFNNEQATQTTKACNAVLQKSIQGHINGRGRSHCLGGRVEKAEGFYPNSFDRVLLDAPCSALGLRPRLFAGEETIEGLRNHAKYQRKMFDQAVQLVRPGGVIVYSTSTQRERENEDEEERSRSKQRRRRTKMNEEENDEDQNDRRCTINPGENEALVRYALDSYKFLSLALQNMALIGASKDDREGVEERWNGFGTNVLFVDGSFSSSLSKASLILVPVKVFMAEKHPNVGGPGLLGGCQLSDGSIEEWLRPGEEDLVQRFDPSSPLDTIGFFIAKFNVGPKDD</sequence>
<dbReference type="EMBL" id="CM046399">
    <property type="protein sequence ID" value="KAI8526675.1"/>
    <property type="molecule type" value="Genomic_DNA"/>
</dbReference>
<name>A0ACC0LD67_RHOML</name>
<evidence type="ECO:0000313" key="2">
    <source>
        <dbReference type="Proteomes" id="UP001062846"/>
    </source>
</evidence>
<keyword evidence="2" id="KW-1185">Reference proteome</keyword>
<proteinExistence type="predicted"/>
<dbReference type="Proteomes" id="UP001062846">
    <property type="component" value="Chromosome 12"/>
</dbReference>
<reference evidence="1" key="1">
    <citation type="submission" date="2022-02" db="EMBL/GenBank/DDBJ databases">
        <title>Plant Genome Project.</title>
        <authorList>
            <person name="Zhang R.-G."/>
        </authorList>
    </citation>
    <scope>NUCLEOTIDE SEQUENCE</scope>
    <source>
        <strain evidence="1">AT1</strain>
    </source>
</reference>
<gene>
    <name evidence="1" type="ORF">RHMOL_Rhmol12G0014000</name>
</gene>